<evidence type="ECO:0000313" key="2">
    <source>
        <dbReference type="EMBL" id="EDR25724.1"/>
    </source>
</evidence>
<dbReference type="RefSeq" id="XP_001737972.1">
    <property type="nucleotide sequence ID" value="XM_001737920.1"/>
</dbReference>
<name>B0EIC9_ENTDS</name>
<gene>
    <name evidence="2" type="ORF">EDI_085170</name>
</gene>
<accession>B0EIC9</accession>
<dbReference type="eggNOG" id="ENOG502RHDA">
    <property type="taxonomic scope" value="Eukaryota"/>
</dbReference>
<evidence type="ECO:0000256" key="1">
    <source>
        <dbReference type="SAM" id="MobiDB-lite"/>
    </source>
</evidence>
<protein>
    <submittedName>
        <fullName evidence="2">Uncharacterized protein</fullName>
    </submittedName>
</protein>
<proteinExistence type="predicted"/>
<dbReference type="OMA" id="HNGKSNI"/>
<dbReference type="EMBL" id="DS549424">
    <property type="protein sequence ID" value="EDR25724.1"/>
    <property type="molecule type" value="Genomic_DNA"/>
</dbReference>
<organism evidence="3">
    <name type="scientific">Entamoeba dispar (strain ATCC PRA-260 / SAW760)</name>
    <dbReference type="NCBI Taxonomy" id="370354"/>
    <lineage>
        <taxon>Eukaryota</taxon>
        <taxon>Amoebozoa</taxon>
        <taxon>Evosea</taxon>
        <taxon>Archamoebae</taxon>
        <taxon>Mastigamoebida</taxon>
        <taxon>Entamoebidae</taxon>
        <taxon>Entamoeba</taxon>
    </lineage>
</organism>
<feature type="compositionally biased region" description="Basic and acidic residues" evidence="1">
    <location>
        <begin position="19"/>
        <end position="39"/>
    </location>
</feature>
<dbReference type="AlphaFoldDB" id="B0EIC9"/>
<dbReference type="Proteomes" id="UP000008076">
    <property type="component" value="Unassembled WGS sequence"/>
</dbReference>
<feature type="region of interest" description="Disordered" evidence="1">
    <location>
        <begin position="1"/>
        <end position="39"/>
    </location>
</feature>
<sequence>MPKGRHSKIKTCDPFCPQSRKDAEVKPHQPEDLPYKEENDLKIPRKLKTMQYLLEHNGKSNIQSSEKRRKELAKITGQIKKTEAKKIRSDEFSIKRKLQKEDKELARLLKEKHRLEAMLK</sequence>
<dbReference type="GeneID" id="5883036"/>
<dbReference type="KEGG" id="edi:EDI_085170"/>
<evidence type="ECO:0000313" key="3">
    <source>
        <dbReference type="Proteomes" id="UP000008076"/>
    </source>
</evidence>
<dbReference type="VEuPathDB" id="AmoebaDB:EDI_085170"/>
<reference evidence="3" key="1">
    <citation type="submission" date="2007-12" db="EMBL/GenBank/DDBJ databases">
        <title>Annotation of Entamoeba dispar SAW760.</title>
        <authorList>
            <person name="Lorenzi H."/>
            <person name="Inman J."/>
            <person name="Schobel S."/>
            <person name="Amedeo P."/>
            <person name="Caler E."/>
        </authorList>
    </citation>
    <scope>NUCLEOTIDE SEQUENCE [LARGE SCALE GENOMIC DNA]</scope>
    <source>
        <strain evidence="3">ATCC PRA-260 / SAW760</strain>
    </source>
</reference>
<keyword evidence="3" id="KW-1185">Reference proteome</keyword>
<dbReference type="OrthoDB" id="27352at2759"/>